<evidence type="ECO:0000256" key="1">
    <source>
        <dbReference type="ARBA" id="ARBA00004642"/>
    </source>
</evidence>
<dbReference type="GO" id="GO:0005654">
    <property type="term" value="C:nucleoplasm"/>
    <property type="evidence" value="ECO:0007669"/>
    <property type="project" value="UniProtKB-SubCell"/>
</dbReference>
<dbReference type="InterPro" id="IPR006612">
    <property type="entry name" value="THAP_Znf"/>
</dbReference>
<comment type="subcellular location">
    <subcellularLocation>
        <location evidence="1">Nucleus</location>
        <location evidence="1">Nucleoplasm</location>
    </subcellularLocation>
</comment>
<evidence type="ECO:0000256" key="4">
    <source>
        <dbReference type="ARBA" id="ARBA00022771"/>
    </source>
</evidence>
<dbReference type="GO" id="GO:0043565">
    <property type="term" value="F:sequence-specific DNA binding"/>
    <property type="evidence" value="ECO:0007669"/>
    <property type="project" value="InterPro"/>
</dbReference>
<evidence type="ECO:0000313" key="14">
    <source>
        <dbReference type="EMBL" id="JAV94910.1"/>
    </source>
</evidence>
<dbReference type="InterPro" id="IPR026516">
    <property type="entry name" value="THAP1/10"/>
</dbReference>
<keyword evidence="4 12" id="KW-0863">Zinc-finger</keyword>
<evidence type="ECO:0000256" key="5">
    <source>
        <dbReference type="ARBA" id="ARBA00022833"/>
    </source>
</evidence>
<sequence length="109" mass="12661">MPKVCLVPFCKMREPTQGIKFFRLTSDRRVLWLPALGRNREDDISAHNVICSLHFSSASFLPNGKLKKDALPTLKLKPGKPGFTSFRRHLEHHLRFIKTIQNHERRNSV</sequence>
<dbReference type="GO" id="GO:0008270">
    <property type="term" value="F:zinc ion binding"/>
    <property type="evidence" value="ECO:0007669"/>
    <property type="project" value="UniProtKB-KW"/>
</dbReference>
<keyword evidence="3" id="KW-0479">Metal-binding</keyword>
<protein>
    <recommendedName>
        <fullName evidence="13">THAP-type domain-containing protein</fullName>
    </recommendedName>
</protein>
<keyword evidence="7" id="KW-0175">Coiled coil</keyword>
<accession>A0A1Y1NDD9</accession>
<dbReference type="PROSITE" id="PS50950">
    <property type="entry name" value="ZF_THAP"/>
    <property type="match status" value="1"/>
</dbReference>
<reference evidence="14" key="1">
    <citation type="journal article" date="2016" name="Sci. Rep.">
        <title>Molecular characterization of firefly nuptial gifts: a multi-omics approach sheds light on postcopulatory sexual selection.</title>
        <authorList>
            <person name="Al-Wathiqui N."/>
            <person name="Fallon T.R."/>
            <person name="South A."/>
            <person name="Weng J.K."/>
            <person name="Lewis S.M."/>
        </authorList>
    </citation>
    <scope>NUCLEOTIDE SEQUENCE</scope>
</reference>
<dbReference type="PANTHER" id="PTHR46600:SF1">
    <property type="entry name" value="THAP DOMAIN-CONTAINING PROTEIN 1"/>
    <property type="match status" value="1"/>
</dbReference>
<evidence type="ECO:0000259" key="13">
    <source>
        <dbReference type="PROSITE" id="PS50950"/>
    </source>
</evidence>
<dbReference type="SMART" id="SM00980">
    <property type="entry name" value="THAP"/>
    <property type="match status" value="1"/>
</dbReference>
<evidence type="ECO:0000256" key="2">
    <source>
        <dbReference type="ARBA" id="ARBA00006177"/>
    </source>
</evidence>
<evidence type="ECO:0000256" key="11">
    <source>
        <dbReference type="ARBA" id="ARBA00023306"/>
    </source>
</evidence>
<name>A0A1Y1NDD9_PHOPY</name>
<keyword evidence="6" id="KW-0805">Transcription regulation</keyword>
<dbReference type="SMART" id="SM00692">
    <property type="entry name" value="DM3"/>
    <property type="match status" value="1"/>
</dbReference>
<evidence type="ECO:0000256" key="9">
    <source>
        <dbReference type="ARBA" id="ARBA00023163"/>
    </source>
</evidence>
<dbReference type="EMBL" id="GEZM01007799">
    <property type="protein sequence ID" value="JAV94910.1"/>
    <property type="molecule type" value="Transcribed_RNA"/>
</dbReference>
<keyword evidence="11" id="KW-0131">Cell cycle</keyword>
<proteinExistence type="inferred from homology"/>
<evidence type="ECO:0000256" key="12">
    <source>
        <dbReference type="PROSITE-ProRule" id="PRU00309"/>
    </source>
</evidence>
<evidence type="ECO:0000256" key="7">
    <source>
        <dbReference type="ARBA" id="ARBA00023054"/>
    </source>
</evidence>
<evidence type="ECO:0000256" key="6">
    <source>
        <dbReference type="ARBA" id="ARBA00023015"/>
    </source>
</evidence>
<keyword evidence="9" id="KW-0804">Transcription</keyword>
<evidence type="ECO:0000256" key="8">
    <source>
        <dbReference type="ARBA" id="ARBA00023125"/>
    </source>
</evidence>
<dbReference type="AlphaFoldDB" id="A0A1Y1NDD9"/>
<keyword evidence="10" id="KW-0539">Nucleus</keyword>
<dbReference type="Pfam" id="PF05485">
    <property type="entry name" value="THAP"/>
    <property type="match status" value="1"/>
</dbReference>
<feature type="domain" description="THAP-type" evidence="13">
    <location>
        <begin position="1"/>
        <end position="75"/>
    </location>
</feature>
<evidence type="ECO:0000256" key="10">
    <source>
        <dbReference type="ARBA" id="ARBA00023242"/>
    </source>
</evidence>
<dbReference type="SUPFAM" id="SSF57716">
    <property type="entry name" value="Glucocorticoid receptor-like (DNA-binding domain)"/>
    <property type="match status" value="1"/>
</dbReference>
<comment type="similarity">
    <text evidence="2">Belongs to the THAP1 family.</text>
</comment>
<evidence type="ECO:0000256" key="3">
    <source>
        <dbReference type="ARBA" id="ARBA00022723"/>
    </source>
</evidence>
<keyword evidence="5" id="KW-0862">Zinc</keyword>
<dbReference type="PANTHER" id="PTHR46600">
    <property type="entry name" value="THAP DOMAIN-CONTAINING"/>
    <property type="match status" value="1"/>
</dbReference>
<organism evidence="14">
    <name type="scientific">Photinus pyralis</name>
    <name type="common">Common eastern firefly</name>
    <name type="synonym">Lampyris pyralis</name>
    <dbReference type="NCBI Taxonomy" id="7054"/>
    <lineage>
        <taxon>Eukaryota</taxon>
        <taxon>Metazoa</taxon>
        <taxon>Ecdysozoa</taxon>
        <taxon>Arthropoda</taxon>
        <taxon>Hexapoda</taxon>
        <taxon>Insecta</taxon>
        <taxon>Pterygota</taxon>
        <taxon>Neoptera</taxon>
        <taxon>Endopterygota</taxon>
        <taxon>Coleoptera</taxon>
        <taxon>Polyphaga</taxon>
        <taxon>Elateriformia</taxon>
        <taxon>Elateroidea</taxon>
        <taxon>Lampyridae</taxon>
        <taxon>Lampyrinae</taxon>
        <taxon>Photinus</taxon>
    </lineage>
</organism>
<keyword evidence="8 12" id="KW-0238">DNA-binding</keyword>